<accession>A0A7H0F8R3</accession>
<dbReference type="EMBL" id="PDLK01000002">
    <property type="protein sequence ID" value="PHH02970.1"/>
    <property type="molecule type" value="Genomic_DNA"/>
</dbReference>
<organism evidence="4 5">
    <name type="scientific">Leclercia adecarboxylata</name>
    <dbReference type="NCBI Taxonomy" id="83655"/>
    <lineage>
        <taxon>Bacteria</taxon>
        <taxon>Pseudomonadati</taxon>
        <taxon>Pseudomonadota</taxon>
        <taxon>Gammaproteobacteria</taxon>
        <taxon>Enterobacterales</taxon>
        <taxon>Enterobacteriaceae</taxon>
        <taxon>Leclercia</taxon>
    </lineage>
</organism>
<dbReference type="GeneID" id="30333799"/>
<protein>
    <submittedName>
        <fullName evidence="4">Nucleotidyltransferase family protein</fullName>
    </submittedName>
</protein>
<dbReference type="RefSeq" id="WP_032616717.1">
    <property type="nucleotide sequence ID" value="NZ_CBCXZU010000004.1"/>
</dbReference>
<name>A0A7H0F8R3_9ENTR</name>
<evidence type="ECO:0000313" key="5">
    <source>
        <dbReference type="Proteomes" id="UP000222768"/>
    </source>
</evidence>
<dbReference type="Proteomes" id="UP001149314">
    <property type="component" value="Unassembled WGS sequence"/>
</dbReference>
<dbReference type="PANTHER" id="PTHR43777:SF1">
    <property type="entry name" value="MOLYBDENUM COFACTOR CYTIDYLYLTRANSFERASE"/>
    <property type="match status" value="1"/>
</dbReference>
<dbReference type="InterPro" id="IPR025877">
    <property type="entry name" value="MobA-like_NTP_Trfase"/>
</dbReference>
<comment type="caution">
    <text evidence="4">The sequence shown here is derived from an EMBL/GenBank/DDBJ whole genome shotgun (WGS) entry which is preliminary data.</text>
</comment>
<sequence length="189" mass="20152">MLMSSPVVIILAAGRGERFLASGGKTHKLEAVLAGQSVLTHVIQAVEAANLPWHLVRPEGGTPGMGASVSLGVQATDLASGWLILPADLPLIQPRTLQRVAEELMNYGIVVPHHQQQAGHPVGFRREYREALQGLAGDTGAREIVMRARSQGDVLDLSLDDAGVIFDIDTLEDLRAAQKTRCANAVVPD</sequence>
<feature type="domain" description="MobA-like NTP transferase" evidence="2">
    <location>
        <begin position="8"/>
        <end position="147"/>
    </location>
</feature>
<evidence type="ECO:0000313" key="3">
    <source>
        <dbReference type="EMBL" id="MDC6637331.1"/>
    </source>
</evidence>
<keyword evidence="1" id="KW-0460">Magnesium</keyword>
<dbReference type="Gene3D" id="3.90.550.10">
    <property type="entry name" value="Spore Coat Polysaccharide Biosynthesis Protein SpsA, Chain A"/>
    <property type="match status" value="2"/>
</dbReference>
<proteinExistence type="predicted"/>
<gene>
    <name evidence="4" type="ORF">CRX53_02845</name>
    <name evidence="3" type="ORF">OEZ79_03700</name>
</gene>
<dbReference type="KEGG" id="lax:APT61_17865"/>
<dbReference type="InterPro" id="IPR029044">
    <property type="entry name" value="Nucleotide-diphossugar_trans"/>
</dbReference>
<dbReference type="SUPFAM" id="SSF53448">
    <property type="entry name" value="Nucleotide-diphospho-sugar transferases"/>
    <property type="match status" value="1"/>
</dbReference>
<evidence type="ECO:0000259" key="2">
    <source>
        <dbReference type="Pfam" id="PF12804"/>
    </source>
</evidence>
<dbReference type="AlphaFoldDB" id="A0A7H0F8R3"/>
<evidence type="ECO:0000313" key="4">
    <source>
        <dbReference type="EMBL" id="PHH02970.1"/>
    </source>
</evidence>
<keyword evidence="4" id="KW-0808">Transferase</keyword>
<evidence type="ECO:0000256" key="1">
    <source>
        <dbReference type="ARBA" id="ARBA00022842"/>
    </source>
</evidence>
<reference evidence="3" key="3">
    <citation type="journal article" date="2023" name="Genes Genomics">
        <title>Genomic insights of Leclercia adecarboxylata strains linked to an outbreak in public hospitals in Mexico.</title>
        <authorList>
            <person name="Barrios-Villa E."/>
            <person name="Pacheco-Flores B."/>
            <person name="Lozano-Zarain P."/>
            <person name="Del Campo-Ortega R."/>
            <person name="de Jesus Ascencio-Montiel I."/>
            <person name="Gonzalez-Leon M."/>
            <person name="Camorlinga-Ponce M."/>
            <person name="Gaytan Cervantes F.J."/>
            <person name="Gonzalez Torres C."/>
            <person name="Aguilar E."/>
            <person name="Gonzalez Ibarra J."/>
            <person name="Torres Lopez F.J."/>
            <person name="Rosas-Vargas H."/>
            <person name="Gonzalez-Bonilla C.R."/>
            <person name="Del Carmen Rocha-Gracia R."/>
        </authorList>
    </citation>
    <scope>NUCLEOTIDE SEQUENCE</scope>
    <source>
        <strain evidence="3">Lac40</strain>
    </source>
</reference>
<dbReference type="EMBL" id="JAOURS010000003">
    <property type="protein sequence ID" value="MDC6637331.1"/>
    <property type="molecule type" value="Genomic_DNA"/>
</dbReference>
<dbReference type="Pfam" id="PF12804">
    <property type="entry name" value="NTP_transf_3"/>
    <property type="match status" value="1"/>
</dbReference>
<dbReference type="Proteomes" id="UP000222768">
    <property type="component" value="Unassembled WGS sequence"/>
</dbReference>
<reference evidence="5" key="1">
    <citation type="submission" date="2017-09" db="EMBL/GenBank/DDBJ databases">
        <title>FDA dAtabase for Regulatory Grade micrObial Sequences (FDA-ARGOS): Supporting development and validation of Infectious Disease Dx tests.</title>
        <authorList>
            <person name="Minogue T."/>
            <person name="Wolcott M."/>
            <person name="Wasieloski L."/>
            <person name="Aguilar W."/>
            <person name="Moore D."/>
            <person name="Tallon L."/>
            <person name="Sadzewicz L."/>
            <person name="Ott S."/>
            <person name="Zhao X."/>
            <person name="Nagaraj S."/>
            <person name="Vavikolanu K."/>
            <person name="Aluvathingal J."/>
            <person name="Nadendla S."/>
            <person name="Sichtig H."/>
        </authorList>
    </citation>
    <scope>NUCLEOTIDE SEQUENCE [LARGE SCALE GENOMIC DNA]</scope>
    <source>
        <strain evidence="5">FDAARGOS_404</strain>
    </source>
</reference>
<dbReference type="GO" id="GO:0016779">
    <property type="term" value="F:nucleotidyltransferase activity"/>
    <property type="evidence" value="ECO:0007669"/>
    <property type="project" value="UniProtKB-ARBA"/>
</dbReference>
<dbReference type="CDD" id="cd04182">
    <property type="entry name" value="GT_2_like_f"/>
    <property type="match status" value="1"/>
</dbReference>
<dbReference type="PANTHER" id="PTHR43777">
    <property type="entry name" value="MOLYBDENUM COFACTOR CYTIDYLYLTRANSFERASE"/>
    <property type="match status" value="1"/>
</dbReference>
<reference evidence="4" key="2">
    <citation type="submission" date="2017-09" db="EMBL/GenBank/DDBJ databases">
        <title>FDA dAtabase for Regulatory Grade micrObial Sequences (FDA-ARGOS): Supporting development and validation of Infectious Disease Dx tests.</title>
        <authorList>
            <person name="Minogue T."/>
            <person name="Wolcott M."/>
            <person name="Wasieloski L."/>
            <person name="Aguilar W."/>
            <person name="Moore D."/>
            <person name="Tallon L.J."/>
            <person name="Sadzewicz L."/>
            <person name="Ott S."/>
            <person name="Zhao X."/>
            <person name="Nagaraj S."/>
            <person name="Vavikolanu K."/>
            <person name="Aluvathingal J."/>
            <person name="Nadendla S."/>
            <person name="Sichtig H."/>
        </authorList>
    </citation>
    <scope>NUCLEOTIDE SEQUENCE</scope>
    <source>
        <strain evidence="4">FDAARGOS_404</strain>
    </source>
</reference>